<accession>A0A849VF09</accession>
<sequence>MAVEIRELVIKTAIQSHKETSRHELTEQQLQHLKQQIVQECVKQLGLKQRQKMLER</sequence>
<dbReference type="EMBL" id="JABBPG010000002">
    <property type="protein sequence ID" value="NOU50291.1"/>
    <property type="molecule type" value="Genomic_DNA"/>
</dbReference>
<dbReference type="AlphaFoldDB" id="A0A849VF09"/>
<evidence type="ECO:0000313" key="2">
    <source>
        <dbReference type="Proteomes" id="UP000586305"/>
    </source>
</evidence>
<dbReference type="RefSeq" id="WP_171625356.1">
    <property type="nucleotide sequence ID" value="NZ_JABBPG010000002.1"/>
</dbReference>
<protein>
    <submittedName>
        <fullName evidence="1">Uncharacterized protein</fullName>
    </submittedName>
</protein>
<dbReference type="InterPro" id="IPR045459">
    <property type="entry name" value="DUF5908"/>
</dbReference>
<gene>
    <name evidence="1" type="ORF">HG263_07015</name>
</gene>
<comment type="caution">
    <text evidence="1">The sequence shown here is derived from an EMBL/GenBank/DDBJ whole genome shotgun (WGS) entry which is preliminary data.</text>
</comment>
<organism evidence="1 2">
    <name type="scientific">Pseudoalteromonas caenipelagi</name>
    <dbReference type="NCBI Taxonomy" id="2726988"/>
    <lineage>
        <taxon>Bacteria</taxon>
        <taxon>Pseudomonadati</taxon>
        <taxon>Pseudomonadota</taxon>
        <taxon>Gammaproteobacteria</taxon>
        <taxon>Alteromonadales</taxon>
        <taxon>Pseudoalteromonadaceae</taxon>
        <taxon>Pseudoalteromonas</taxon>
    </lineage>
</organism>
<proteinExistence type="predicted"/>
<dbReference type="Pfam" id="PF19265">
    <property type="entry name" value="DUF5908"/>
    <property type="match status" value="1"/>
</dbReference>
<name>A0A849VF09_9GAMM</name>
<reference evidence="1 2" key="1">
    <citation type="submission" date="2020-04" db="EMBL/GenBank/DDBJ databases">
        <title>Pseudoalteromonas caenipelagi sp. nov., isolated from a tidal flat.</title>
        <authorList>
            <person name="Park S."/>
            <person name="Yoon J.-H."/>
        </authorList>
    </citation>
    <scope>NUCLEOTIDE SEQUENCE [LARGE SCALE GENOMIC DNA]</scope>
    <source>
        <strain evidence="1 2">JBTF-M23</strain>
    </source>
</reference>
<dbReference type="Proteomes" id="UP000586305">
    <property type="component" value="Unassembled WGS sequence"/>
</dbReference>
<evidence type="ECO:0000313" key="1">
    <source>
        <dbReference type="EMBL" id="NOU50291.1"/>
    </source>
</evidence>
<keyword evidence="2" id="KW-1185">Reference proteome</keyword>